<keyword evidence="2" id="KW-1185">Reference proteome</keyword>
<name>A0ACC3A9L3_9EURO</name>
<accession>A0ACC3A9L3</accession>
<protein>
    <submittedName>
        <fullName evidence="1">Uncharacterized protein</fullName>
    </submittedName>
</protein>
<evidence type="ECO:0000313" key="1">
    <source>
        <dbReference type="EMBL" id="KAJ9657796.1"/>
    </source>
</evidence>
<reference evidence="1" key="1">
    <citation type="submission" date="2022-10" db="EMBL/GenBank/DDBJ databases">
        <title>Culturing micro-colonial fungi from biological soil crusts in the Mojave desert and describing Neophaeococcomyces mojavensis, and introducing the new genera and species Taxawa tesnikishii.</title>
        <authorList>
            <person name="Kurbessoian T."/>
            <person name="Stajich J.E."/>
        </authorList>
    </citation>
    <scope>NUCLEOTIDE SEQUENCE</scope>
    <source>
        <strain evidence="1">JES_112</strain>
    </source>
</reference>
<dbReference type="Proteomes" id="UP001172386">
    <property type="component" value="Unassembled WGS sequence"/>
</dbReference>
<evidence type="ECO:0000313" key="2">
    <source>
        <dbReference type="Proteomes" id="UP001172386"/>
    </source>
</evidence>
<comment type="caution">
    <text evidence="1">The sequence shown here is derived from an EMBL/GenBank/DDBJ whole genome shotgun (WGS) entry which is preliminary data.</text>
</comment>
<organism evidence="1 2">
    <name type="scientific">Neophaeococcomyces mojaviensis</name>
    <dbReference type="NCBI Taxonomy" id="3383035"/>
    <lineage>
        <taxon>Eukaryota</taxon>
        <taxon>Fungi</taxon>
        <taxon>Dikarya</taxon>
        <taxon>Ascomycota</taxon>
        <taxon>Pezizomycotina</taxon>
        <taxon>Eurotiomycetes</taxon>
        <taxon>Chaetothyriomycetidae</taxon>
        <taxon>Chaetothyriales</taxon>
        <taxon>Chaetothyriales incertae sedis</taxon>
        <taxon>Neophaeococcomyces</taxon>
    </lineage>
</organism>
<sequence length="478" mass="53646">MAHERLTGQPAQLQSLLFDADQYDLGWDGHRDLLVEDTVFLPSPDHAIYLINTVKFHCGQLFHLFDEETFMRQFSDFHRSSVDPPKRKDLWYIHYLLILAFGKVFVARRTEGRKPPGADWFVQAMKLLPDVTFLHSQPIEAIEVLCCKALYLQCLDFRGAAFNTTKQHQIGQALRIALDQGMHTSMQAQGLDQKYVQRCRNVWWTVYILDRHMSSVQGVPLAIRDEDISAELPTFSGSVQKAQALELNVQFSRVISRILTTVYGTEGRLTRKFIPSTKDALKSIAAVNNHLKQYFDVPTGQSSARTLLQILKEQDLLETFLTHDLEAAFAASLILLLVPIVDPSLLNDGTSWVGLAHAILDEMALQGSRQAAGRKSELLQLQQLFNQLLLRSENSGQNGYRSSEAVLAQATGFGSLPPTMNLSQTLDTSQSQDDYTFLEDVMLSNGFTADQLMNVADSLNLDGLDWMTTGPSTFAESD</sequence>
<dbReference type="EMBL" id="JAPDRQ010000059">
    <property type="protein sequence ID" value="KAJ9657796.1"/>
    <property type="molecule type" value="Genomic_DNA"/>
</dbReference>
<proteinExistence type="predicted"/>
<gene>
    <name evidence="1" type="ORF">H2198_004103</name>
</gene>